<dbReference type="PATRIC" id="fig|1598.90.peg.1912"/>
<dbReference type="Pfam" id="PF12146">
    <property type="entry name" value="Hydrolase_4"/>
    <property type="match status" value="1"/>
</dbReference>
<dbReference type="Proteomes" id="UP000441557">
    <property type="component" value="Unassembled WGS sequence"/>
</dbReference>
<accession>A0A073JNM9</accession>
<dbReference type="RefSeq" id="WP_035169637.1">
    <property type="nucleotide sequence ID" value="NZ_JAFFPO010000001.1"/>
</dbReference>
<reference evidence="3 5" key="1">
    <citation type="submission" date="2014-06" db="EMBL/GenBank/DDBJ databases">
        <title>Genetic determinant of reutericyclin biosynthesis of Lactobacillus reuteri.</title>
        <authorList>
            <person name="Lin X."/>
            <person name="Duar R."/>
            <person name="Walter J."/>
            <person name="Gaenzle M."/>
        </authorList>
    </citation>
    <scope>NUCLEOTIDE SEQUENCE [LARGE SCALE GENOMIC DNA]</scope>
    <source>
        <strain evidence="3 5">LTH2584</strain>
    </source>
</reference>
<dbReference type="InterPro" id="IPR022742">
    <property type="entry name" value="Hydrolase_4"/>
</dbReference>
<dbReference type="EMBL" id="JOSX01000020">
    <property type="protein sequence ID" value="KEK14734.1"/>
    <property type="molecule type" value="Genomic_DNA"/>
</dbReference>
<keyword evidence="4" id="KW-0378">Hydrolase</keyword>
<protein>
    <submittedName>
        <fullName evidence="4">Alpha/beta fold hydrolase</fullName>
    </submittedName>
    <submittedName>
        <fullName evidence="3">Carboxylesterase</fullName>
    </submittedName>
</protein>
<feature type="active site" description="Charge relay system" evidence="1">
    <location>
        <position position="227"/>
    </location>
</feature>
<dbReference type="EMBL" id="WJMZ01000004">
    <property type="protein sequence ID" value="MRG83758.1"/>
    <property type="molecule type" value="Genomic_DNA"/>
</dbReference>
<dbReference type="ESTHER" id="lacrj-b2g622">
    <property type="family name" value="CarbLipBact_1"/>
</dbReference>
<name>A0A073JNM9_LIMRT</name>
<dbReference type="SUPFAM" id="SSF53474">
    <property type="entry name" value="alpha/beta-Hydrolases"/>
    <property type="match status" value="1"/>
</dbReference>
<evidence type="ECO:0000259" key="2">
    <source>
        <dbReference type="Pfam" id="PF12146"/>
    </source>
</evidence>
<feature type="domain" description="Serine aminopeptidase S33" evidence="2">
    <location>
        <begin position="17"/>
        <end position="230"/>
    </location>
</feature>
<evidence type="ECO:0000313" key="6">
    <source>
        <dbReference type="Proteomes" id="UP000441557"/>
    </source>
</evidence>
<evidence type="ECO:0000313" key="4">
    <source>
        <dbReference type="EMBL" id="MRG83758.1"/>
    </source>
</evidence>
<evidence type="ECO:0000313" key="5">
    <source>
        <dbReference type="Proteomes" id="UP000027731"/>
    </source>
</evidence>
<sequence>MITYTGESFFFPHSGRRGVILLHAYTGNTNDVRMLGRQLNWQGYTVFAPLLSGHGGDPRKVLESNGPDDWWDDTRMAIFRLRDAGIDQIAIFGLSLGGLLATRALENDPQLLGGGVFASPITTWGQSNVPEYFPKIAAKYYRQQKINPLITKEKVAKLTERLPKQLAQIQTMAHQICDQLDQIHQPFFIAQGGADEMIDPVSGLQLKARLQANGVAVDYHYYPTATHLLTVNTAHRQLFADVEKYLQNLFEVSSNDNK</sequence>
<proteinExistence type="predicted"/>
<dbReference type="GO" id="GO:0052689">
    <property type="term" value="F:carboxylic ester hydrolase activity"/>
    <property type="evidence" value="ECO:0007669"/>
    <property type="project" value="InterPro"/>
</dbReference>
<feature type="active site" description="Nucleophile" evidence="1">
    <location>
        <position position="95"/>
    </location>
</feature>
<dbReference type="PANTHER" id="PTHR11614">
    <property type="entry name" value="PHOSPHOLIPASE-RELATED"/>
    <property type="match status" value="1"/>
</dbReference>
<organism evidence="3 5">
    <name type="scientific">Limosilactobacillus reuteri</name>
    <name type="common">Lactobacillus reuteri</name>
    <dbReference type="NCBI Taxonomy" id="1598"/>
    <lineage>
        <taxon>Bacteria</taxon>
        <taxon>Bacillati</taxon>
        <taxon>Bacillota</taxon>
        <taxon>Bacilli</taxon>
        <taxon>Lactobacillales</taxon>
        <taxon>Lactobacillaceae</taxon>
        <taxon>Limosilactobacillus</taxon>
    </lineage>
</organism>
<dbReference type="PIRSF" id="PIRSF017388">
    <property type="entry name" value="Esterase_lipase"/>
    <property type="match status" value="1"/>
</dbReference>
<dbReference type="Gene3D" id="3.40.50.1820">
    <property type="entry name" value="alpha/beta hydrolase"/>
    <property type="match status" value="1"/>
</dbReference>
<dbReference type="AlphaFoldDB" id="A0A073JNM9"/>
<feature type="active site" description="Charge relay system" evidence="1">
    <location>
        <position position="195"/>
    </location>
</feature>
<gene>
    <name evidence="4" type="ORF">GIX80_05010</name>
    <name evidence="3" type="ORF">LR3_02760</name>
</gene>
<dbReference type="Proteomes" id="UP000027731">
    <property type="component" value="Unassembled WGS sequence"/>
</dbReference>
<dbReference type="InterPro" id="IPR029058">
    <property type="entry name" value="AB_hydrolase_fold"/>
</dbReference>
<evidence type="ECO:0000313" key="3">
    <source>
        <dbReference type="EMBL" id="KEK14734.1"/>
    </source>
</evidence>
<dbReference type="InterPro" id="IPR051044">
    <property type="entry name" value="MAG_DAG_Lipase"/>
</dbReference>
<evidence type="ECO:0000256" key="1">
    <source>
        <dbReference type="PIRSR" id="PIRSR017388-1"/>
    </source>
</evidence>
<reference evidence="4 6" key="2">
    <citation type="submission" date="2019-11" db="EMBL/GenBank/DDBJ databases">
        <title>Draft genome sequence of 12 host-associated Lactobacillus reuteri rodent strains.</title>
        <authorList>
            <person name="Zhang S."/>
            <person name="Ozcam M."/>
            <person name="Van Pijkeren J.P."/>
        </authorList>
    </citation>
    <scope>NUCLEOTIDE SEQUENCE [LARGE SCALE GENOMIC DNA]</scope>
    <source>
        <strain evidence="4 6">L1604-1</strain>
    </source>
</reference>
<dbReference type="InterPro" id="IPR012354">
    <property type="entry name" value="Esterase_lipase"/>
</dbReference>
<comment type="caution">
    <text evidence="3">The sequence shown here is derived from an EMBL/GenBank/DDBJ whole genome shotgun (WGS) entry which is preliminary data.</text>
</comment>